<name>F0QUS2_VULM7</name>
<dbReference type="OrthoDB" id="28881at2157"/>
<dbReference type="EMBL" id="CP002529">
    <property type="protein sequence ID" value="ADY00733.1"/>
    <property type="molecule type" value="Genomic_DNA"/>
</dbReference>
<dbReference type="eggNOG" id="arCOG02115">
    <property type="taxonomic scope" value="Archaea"/>
</dbReference>
<sequence length="207" mass="23310">MFENQLEFESKLLEVLTPEYLEPLIKFLKVVKRLDELGILDSLSDLLNNEVIEDITKNLLTTNIIKLLNDYDKLLSILVKLTEPHVKEGLEKALDLVGAMGNVGLLDTLRDLLGDPEVLNELVHTLINENSTYLMTNLDTLLEFMARIRCCAYVASLNAAREATTDGKSIAETMSEALRDNDARRGLRFLLLAAKYLGRQLSESETK</sequence>
<evidence type="ECO:0008006" key="3">
    <source>
        <dbReference type="Google" id="ProtNLM"/>
    </source>
</evidence>
<dbReference type="KEGG" id="vmo:VMUT_0522"/>
<dbReference type="AlphaFoldDB" id="F0QUS2"/>
<reference evidence="1 2" key="1">
    <citation type="journal article" date="2011" name="J. Bacteriol.">
        <title>Complete genome sequence of 'Vulcanisaeta moutnovskia' strain 768-28, a novel member of the hyperthermophilic crenarchaeal genus vulcanisaeta.</title>
        <authorList>
            <person name="Gumerov V.M."/>
            <person name="Mardanov A.V."/>
            <person name="Beletsky A.V."/>
            <person name="Prokofeva M.I."/>
            <person name="Bonch-Osmolovskaya E.A."/>
            <person name="Ravin N.V."/>
            <person name="Skryabin K.G."/>
        </authorList>
    </citation>
    <scope>NUCLEOTIDE SEQUENCE [LARGE SCALE GENOMIC DNA]</scope>
    <source>
        <strain evidence="1 2">768-28</strain>
    </source>
</reference>
<dbReference type="PANTHER" id="PTHR38433:SF1">
    <property type="entry name" value="DUF1641 DOMAIN-CONTAINING PROTEIN"/>
    <property type="match status" value="1"/>
</dbReference>
<dbReference type="GeneID" id="10288174"/>
<proteinExistence type="predicted"/>
<dbReference type="RefSeq" id="WP_013603896.1">
    <property type="nucleotide sequence ID" value="NC_015151.1"/>
</dbReference>
<accession>F0QUS2</accession>
<dbReference type="HOGENOM" id="CLU_1363717_0_0_2"/>
<evidence type="ECO:0000313" key="1">
    <source>
        <dbReference type="EMBL" id="ADY00733.1"/>
    </source>
</evidence>
<evidence type="ECO:0000313" key="2">
    <source>
        <dbReference type="Proteomes" id="UP000007485"/>
    </source>
</evidence>
<organism evidence="1 2">
    <name type="scientific">Vulcanisaeta moutnovskia (strain 768-28)</name>
    <dbReference type="NCBI Taxonomy" id="985053"/>
    <lineage>
        <taxon>Archaea</taxon>
        <taxon>Thermoproteota</taxon>
        <taxon>Thermoprotei</taxon>
        <taxon>Thermoproteales</taxon>
        <taxon>Thermoproteaceae</taxon>
        <taxon>Vulcanisaeta</taxon>
    </lineage>
</organism>
<protein>
    <recommendedName>
        <fullName evidence="3">DUF1641 domain-containing protein</fullName>
    </recommendedName>
</protein>
<dbReference type="Proteomes" id="UP000007485">
    <property type="component" value="Chromosome"/>
</dbReference>
<dbReference type="STRING" id="985053.VMUT_0522"/>
<gene>
    <name evidence="1" type="ordered locus">VMUT_0522</name>
</gene>
<keyword evidence="2" id="KW-1185">Reference proteome</keyword>
<dbReference type="PANTHER" id="PTHR38433">
    <property type="match status" value="1"/>
</dbReference>